<organism evidence="2 3">
    <name type="scientific">Flavobacterium salmonis</name>
    <dbReference type="NCBI Taxonomy" id="2654844"/>
    <lineage>
        <taxon>Bacteria</taxon>
        <taxon>Pseudomonadati</taxon>
        <taxon>Bacteroidota</taxon>
        <taxon>Flavobacteriia</taxon>
        <taxon>Flavobacteriales</taxon>
        <taxon>Flavobacteriaceae</taxon>
        <taxon>Flavobacterium</taxon>
    </lineage>
</organism>
<accession>A0A6V6Z6B1</accession>
<evidence type="ECO:0000313" key="2">
    <source>
        <dbReference type="EMBL" id="CAD0007321.1"/>
    </source>
</evidence>
<comment type="caution">
    <text evidence="2">The sequence shown here is derived from an EMBL/GenBank/DDBJ whole genome shotgun (WGS) entry which is preliminary data.</text>
</comment>
<proteinExistence type="predicted"/>
<keyword evidence="3" id="KW-1185">Reference proteome</keyword>
<evidence type="ECO:0000256" key="1">
    <source>
        <dbReference type="SAM" id="Phobius"/>
    </source>
</evidence>
<keyword evidence="1" id="KW-1133">Transmembrane helix</keyword>
<protein>
    <submittedName>
        <fullName evidence="2">Uncharacterized protein</fullName>
    </submittedName>
</protein>
<reference evidence="2 3" key="1">
    <citation type="submission" date="2020-06" db="EMBL/GenBank/DDBJ databases">
        <authorList>
            <person name="Criscuolo A."/>
        </authorList>
    </citation>
    <scope>NUCLEOTIDE SEQUENCE [LARGE SCALE GENOMIC DNA]</scope>
    <source>
        <strain evidence="3">CIP 111411</strain>
    </source>
</reference>
<dbReference type="Proteomes" id="UP000530060">
    <property type="component" value="Unassembled WGS sequence"/>
</dbReference>
<dbReference type="AlphaFoldDB" id="A0A6V6Z6B1"/>
<keyword evidence="1" id="KW-0812">Transmembrane</keyword>
<name>A0A6V6Z6B1_9FLAO</name>
<evidence type="ECO:0000313" key="3">
    <source>
        <dbReference type="Proteomes" id="UP000530060"/>
    </source>
</evidence>
<sequence>MGLFYLNYYLLKFDYKKRDLFKLHTCHVWLLVKVVIFFQNRYCISLIFLYFMTKYVVNSLFKNYLSIEFDFQIVICIVLHSKL</sequence>
<dbReference type="EMBL" id="CAIJDP010000082">
    <property type="protein sequence ID" value="CAD0007321.1"/>
    <property type="molecule type" value="Genomic_DNA"/>
</dbReference>
<keyword evidence="1" id="KW-0472">Membrane</keyword>
<feature type="transmembrane region" description="Helical" evidence="1">
    <location>
        <begin position="28"/>
        <end position="52"/>
    </location>
</feature>
<gene>
    <name evidence="2" type="ORF">FLAT13_03781</name>
</gene>